<dbReference type="AlphaFoldDB" id="A0A1I6RXU2"/>
<evidence type="ECO:0000256" key="1">
    <source>
        <dbReference type="SAM" id="Phobius"/>
    </source>
</evidence>
<dbReference type="Pfam" id="PF16357">
    <property type="entry name" value="PepSY_TM_like_2"/>
    <property type="match status" value="1"/>
</dbReference>
<dbReference type="EMBL" id="FOZP01000007">
    <property type="protein sequence ID" value="SFS69410.1"/>
    <property type="molecule type" value="Genomic_DNA"/>
</dbReference>
<gene>
    <name evidence="2" type="ORF">SAMN04488006_2629</name>
</gene>
<evidence type="ECO:0008006" key="4">
    <source>
        <dbReference type="Google" id="ProtNLM"/>
    </source>
</evidence>
<dbReference type="Proteomes" id="UP000199312">
    <property type="component" value="Unassembled WGS sequence"/>
</dbReference>
<feature type="transmembrane region" description="Helical" evidence="1">
    <location>
        <begin position="166"/>
        <end position="184"/>
    </location>
</feature>
<feature type="transmembrane region" description="Helical" evidence="1">
    <location>
        <begin position="15"/>
        <end position="33"/>
    </location>
</feature>
<dbReference type="PANTHER" id="PTHR40115">
    <property type="entry name" value="INNER MEMBRANE PROTEIN WITH PEPSY TM HELIX"/>
    <property type="match status" value="1"/>
</dbReference>
<dbReference type="STRING" id="593133.SAMN04488006_2629"/>
<keyword evidence="1" id="KW-0472">Membrane</keyword>
<dbReference type="PANTHER" id="PTHR40115:SF1">
    <property type="entry name" value="INNER MEMBRANE PROTEIN WITH PEPSY TM HELIX"/>
    <property type="match status" value="1"/>
</dbReference>
<sequence length="185" mass="21382">MKKIRKWSRILHRDIGFFFIGTTLIYAISGIALNHMSDWNPNYSVENKSFSTSINLEKTASLKNNILELLDEIDHRDNYKKHYFPSQNNLKIFLKGGSSIIVNIKSGNGNAEFLKRRPLFYEVNYLHYNPNKFWTWFSDIFAGALILFAITSLFMNKGKNGLNGWGGIYTILGFLIPILFLIIYA</sequence>
<evidence type="ECO:0000313" key="3">
    <source>
        <dbReference type="Proteomes" id="UP000199312"/>
    </source>
</evidence>
<dbReference type="OrthoDB" id="9787788at2"/>
<reference evidence="3" key="1">
    <citation type="submission" date="2016-10" db="EMBL/GenBank/DDBJ databases">
        <authorList>
            <person name="Varghese N."/>
            <person name="Submissions S."/>
        </authorList>
    </citation>
    <scope>NUCLEOTIDE SEQUENCE [LARGE SCALE GENOMIC DNA]</scope>
    <source>
        <strain evidence="3">DSM 24450</strain>
    </source>
</reference>
<keyword evidence="1" id="KW-0812">Transmembrane</keyword>
<feature type="transmembrane region" description="Helical" evidence="1">
    <location>
        <begin position="133"/>
        <end position="154"/>
    </location>
</feature>
<name>A0A1I6RXU2_9FLAO</name>
<evidence type="ECO:0000313" key="2">
    <source>
        <dbReference type="EMBL" id="SFS69410.1"/>
    </source>
</evidence>
<protein>
    <recommendedName>
        <fullName evidence="4">PepSY-associated TM region</fullName>
    </recommendedName>
</protein>
<accession>A0A1I6RXU2</accession>
<organism evidence="2 3">
    <name type="scientific">Lutibacter maritimus</name>
    <dbReference type="NCBI Taxonomy" id="593133"/>
    <lineage>
        <taxon>Bacteria</taxon>
        <taxon>Pseudomonadati</taxon>
        <taxon>Bacteroidota</taxon>
        <taxon>Flavobacteriia</taxon>
        <taxon>Flavobacteriales</taxon>
        <taxon>Flavobacteriaceae</taxon>
        <taxon>Lutibacter</taxon>
    </lineage>
</organism>
<keyword evidence="1" id="KW-1133">Transmembrane helix</keyword>
<keyword evidence="3" id="KW-1185">Reference proteome</keyword>
<dbReference type="InterPro" id="IPR032307">
    <property type="entry name" value="PepSY_TM-like_2"/>
</dbReference>
<dbReference type="RefSeq" id="WP_090227844.1">
    <property type="nucleotide sequence ID" value="NZ_FOZP01000007.1"/>
</dbReference>
<proteinExistence type="predicted"/>